<dbReference type="InterPro" id="IPR021328">
    <property type="entry name" value="CotB-like"/>
</dbReference>
<name>A0ABV6J613_9BACL</name>
<dbReference type="SUPFAM" id="SSF158430">
    <property type="entry name" value="Bacillus cereus metalloprotein-like"/>
    <property type="match status" value="2"/>
</dbReference>
<sequence>MSLTALFEHRFWLQILGDHSRFIYNALSPKEAEDIQRAQHFIQSFDRLLELSRAATSDATIKTLPQEALPLTSQLRLFKLNLLQRLLLGKVTIGLTPTFINHMVNELEEYLRILHALAAGEAVPRFEALHHDLLWLLDAAGHAAAIASDLDSVEKRLIEQSQKFEIHFQQFYMKSVEMAGYMRTHLRDFPAFHRFHKDIDLEMKLFVSFLRELEDMELTAEVLDRITPLMPDHMMREECYYLMKLASLGMVPDPKCDPAKPRVKV</sequence>
<dbReference type="EMBL" id="JBHLVF010000010">
    <property type="protein sequence ID" value="MFC0391305.1"/>
    <property type="molecule type" value="Genomic_DNA"/>
</dbReference>
<comment type="caution">
    <text evidence="1">The sequence shown here is derived from an EMBL/GenBank/DDBJ whole genome shotgun (WGS) entry which is preliminary data.</text>
</comment>
<dbReference type="RefSeq" id="WP_204818052.1">
    <property type="nucleotide sequence ID" value="NZ_JANHOF010000004.1"/>
</dbReference>
<reference evidence="1 2" key="1">
    <citation type="submission" date="2024-09" db="EMBL/GenBank/DDBJ databases">
        <authorList>
            <person name="Sun Q."/>
            <person name="Mori K."/>
        </authorList>
    </citation>
    <scope>NUCLEOTIDE SEQUENCE [LARGE SCALE GENOMIC DNA]</scope>
    <source>
        <strain evidence="1 2">CCM 4839</strain>
    </source>
</reference>
<dbReference type="Proteomes" id="UP001589818">
    <property type="component" value="Unassembled WGS sequence"/>
</dbReference>
<accession>A0ABV6J613</accession>
<evidence type="ECO:0000313" key="1">
    <source>
        <dbReference type="EMBL" id="MFC0391305.1"/>
    </source>
</evidence>
<keyword evidence="2" id="KW-1185">Reference proteome</keyword>
<evidence type="ECO:0000313" key="2">
    <source>
        <dbReference type="Proteomes" id="UP001589818"/>
    </source>
</evidence>
<proteinExistence type="predicted"/>
<dbReference type="Gene3D" id="1.20.1260.120">
    <property type="entry name" value="Protein of unknown function DUF2935"/>
    <property type="match status" value="1"/>
</dbReference>
<protein>
    <submittedName>
        <fullName evidence="1">DUF2935 domain-containing protein</fullName>
    </submittedName>
</protein>
<organism evidence="1 2">
    <name type="scientific">Paenibacillus mendelii</name>
    <dbReference type="NCBI Taxonomy" id="206163"/>
    <lineage>
        <taxon>Bacteria</taxon>
        <taxon>Bacillati</taxon>
        <taxon>Bacillota</taxon>
        <taxon>Bacilli</taxon>
        <taxon>Bacillales</taxon>
        <taxon>Paenibacillaceae</taxon>
        <taxon>Paenibacillus</taxon>
    </lineage>
</organism>
<dbReference type="Pfam" id="PF11155">
    <property type="entry name" value="DUF2935"/>
    <property type="match status" value="2"/>
</dbReference>
<gene>
    <name evidence="1" type="ORF">ACFFJ8_07930</name>
</gene>